<feature type="binding site" evidence="6">
    <location>
        <position position="275"/>
    </location>
    <ligand>
        <name>pyridoxal 5'-phosphate</name>
        <dbReference type="ChEBI" id="CHEBI:597326"/>
    </ligand>
</feature>
<comment type="pathway">
    <text evidence="6 9">Amino-acid biosynthesis; L-lysine biosynthesis via DAP pathway; L-lysine from DL-2,6-diaminopimelate: step 1/1.</text>
</comment>
<feature type="binding site" evidence="6">
    <location>
        <position position="320"/>
    </location>
    <ligand>
        <name>substrate</name>
    </ligand>
</feature>
<dbReference type="Gene3D" id="3.20.20.10">
    <property type="entry name" value="Alanine racemase"/>
    <property type="match status" value="1"/>
</dbReference>
<organism evidence="11 12">
    <name type="scientific">Glycomyces albidus</name>
    <dbReference type="NCBI Taxonomy" id="2656774"/>
    <lineage>
        <taxon>Bacteria</taxon>
        <taxon>Bacillati</taxon>
        <taxon>Actinomycetota</taxon>
        <taxon>Actinomycetes</taxon>
        <taxon>Glycomycetales</taxon>
        <taxon>Glycomycetaceae</taxon>
        <taxon>Glycomyces</taxon>
    </lineage>
</organism>
<dbReference type="Proteomes" id="UP000477750">
    <property type="component" value="Unassembled WGS sequence"/>
</dbReference>
<dbReference type="EMBL" id="WIAO01000004">
    <property type="protein sequence ID" value="MQM24943.1"/>
    <property type="molecule type" value="Genomic_DNA"/>
</dbReference>
<dbReference type="PRINTS" id="PR01179">
    <property type="entry name" value="ODADCRBXLASE"/>
</dbReference>
<dbReference type="EC" id="4.1.1.20" evidence="6 7"/>
<dbReference type="PRINTS" id="PR01181">
    <property type="entry name" value="DAPDCRBXLASE"/>
</dbReference>
<dbReference type="InterPro" id="IPR022644">
    <property type="entry name" value="De-COase2_N"/>
</dbReference>
<dbReference type="InterPro" id="IPR009006">
    <property type="entry name" value="Ala_racemase/Decarboxylase_C"/>
</dbReference>
<dbReference type="CDD" id="cd06828">
    <property type="entry name" value="PLPDE_III_DapDC"/>
    <property type="match status" value="1"/>
</dbReference>
<dbReference type="InterPro" id="IPR022657">
    <property type="entry name" value="De-COase2_CS"/>
</dbReference>
<keyword evidence="5 6" id="KW-0456">Lyase</keyword>
<keyword evidence="4 6" id="KW-0457">Lysine biosynthesis</keyword>
<evidence type="ECO:0000256" key="7">
    <source>
        <dbReference type="NCBIfam" id="TIGR01048"/>
    </source>
</evidence>
<dbReference type="UniPathway" id="UPA00034">
    <property type="reaction ID" value="UER00027"/>
</dbReference>
<dbReference type="InterPro" id="IPR029066">
    <property type="entry name" value="PLP-binding_barrel"/>
</dbReference>
<evidence type="ECO:0000256" key="8">
    <source>
        <dbReference type="PIRSR" id="PIRSR600183-50"/>
    </source>
</evidence>
<dbReference type="RefSeq" id="WP_153024122.1">
    <property type="nucleotide sequence ID" value="NZ_WIAO01000004.1"/>
</dbReference>
<evidence type="ECO:0000256" key="6">
    <source>
        <dbReference type="HAMAP-Rule" id="MF_02120"/>
    </source>
</evidence>
<dbReference type="Gene3D" id="2.40.37.10">
    <property type="entry name" value="Lyase, Ornithine Decarboxylase, Chain A, domain 1"/>
    <property type="match status" value="1"/>
</dbReference>
<feature type="binding site" evidence="6">
    <location>
        <position position="422"/>
    </location>
    <ligand>
        <name>pyridoxal 5'-phosphate</name>
        <dbReference type="ChEBI" id="CHEBI:597326"/>
    </ligand>
</feature>
<dbReference type="GO" id="GO:0008836">
    <property type="term" value="F:diaminopimelate decarboxylase activity"/>
    <property type="evidence" value="ECO:0007669"/>
    <property type="project" value="UniProtKB-UniRule"/>
</dbReference>
<sequence length="464" mass="49176">MRTHEAGALHGDFDSLRPGWLAVPEDVNRLIPELWSANVERAGGVLHIGGLSVEKLAAEFGTPAYVFDEDDFRARCRAWTEAFAGADVFYASKAFCSKAVLRAAAEEGLSVDVCTAGELAVALAAGLDPARLGLHGNNKSLAELHQAVDLGVGRIVADSFQEIERLEAIAKELGKRANVMVRVNVGVEAHTHEFIATAHEDQKFGFSLAGGDAYEAARRVVHAEHLNLLGLHSHIGSQIFDTAAFEVSAARVTRLQAQLQADLGVTLGELDLGGGFGMAYTTQDDPQPPADLAASLRRIVEHECAGAGIEVPRLSIEPGRSLIGPAMFTLYEVGTVKPVTLSAGASRLYVSVDGGISDNIRTALYDATYSATLASRSSTATPALARVVGKHCESGDIVVKDEFLPADIAPGDLIAVPGTGAYCRSMGSNYNHVPRPPVVAVRNGEARVILARETVEDLLRLDLG</sequence>
<keyword evidence="3 6" id="KW-0663">Pyridoxal phosphate</keyword>
<dbReference type="PANTHER" id="PTHR43727:SF2">
    <property type="entry name" value="GROUP IV DECARBOXYLASE"/>
    <property type="match status" value="1"/>
</dbReference>
<feature type="binding site" evidence="6">
    <location>
        <position position="422"/>
    </location>
    <ligand>
        <name>substrate</name>
    </ligand>
</feature>
<comment type="subunit">
    <text evidence="6">Homodimer.</text>
</comment>
<reference evidence="11 12" key="1">
    <citation type="submission" date="2019-10" db="EMBL/GenBank/DDBJ databases">
        <title>Glycomyces albidus sp. nov., a novel actinomycete isolated from rhizosphere soil of wheat (Triticum aestivum L.).</title>
        <authorList>
            <person name="Qian L."/>
        </authorList>
    </citation>
    <scope>NUCLEOTIDE SEQUENCE [LARGE SCALE GENOMIC DNA]</scope>
    <source>
        <strain evidence="11 12">NEAU-7082</strain>
    </source>
</reference>
<dbReference type="GO" id="GO:0009089">
    <property type="term" value="P:lysine biosynthetic process via diaminopimelate"/>
    <property type="evidence" value="ECO:0007669"/>
    <property type="project" value="UniProtKB-UniRule"/>
</dbReference>
<dbReference type="GO" id="GO:0030170">
    <property type="term" value="F:pyridoxal phosphate binding"/>
    <property type="evidence" value="ECO:0007669"/>
    <property type="project" value="UniProtKB-UniRule"/>
</dbReference>
<evidence type="ECO:0000256" key="4">
    <source>
        <dbReference type="ARBA" id="ARBA00023154"/>
    </source>
</evidence>
<feature type="modified residue" description="N6-(pyridoxal phosphate)lysine" evidence="6 8">
    <location>
        <position position="93"/>
    </location>
</feature>
<dbReference type="InterPro" id="IPR000183">
    <property type="entry name" value="Orn/DAP/Arg_de-COase"/>
</dbReference>
<evidence type="ECO:0000256" key="1">
    <source>
        <dbReference type="ARBA" id="ARBA00001933"/>
    </source>
</evidence>
<dbReference type="PANTHER" id="PTHR43727">
    <property type="entry name" value="DIAMINOPIMELATE DECARBOXYLASE"/>
    <property type="match status" value="1"/>
</dbReference>
<feature type="domain" description="Orn/DAP/Arg decarboxylase 2 N-terminal" evidence="10">
    <location>
        <begin position="70"/>
        <end position="323"/>
    </location>
</feature>
<name>A0A6L5G5N0_9ACTN</name>
<dbReference type="Pfam" id="PF02784">
    <property type="entry name" value="Orn_Arg_deC_N"/>
    <property type="match status" value="1"/>
</dbReference>
<dbReference type="PROSITE" id="PS00878">
    <property type="entry name" value="ODR_DC_2_1"/>
    <property type="match status" value="1"/>
</dbReference>
<protein>
    <recommendedName>
        <fullName evidence="6 7">Diaminopimelate decarboxylase</fullName>
        <shortName evidence="6">DAP decarboxylase</shortName>
        <shortName evidence="6">DAPDC</shortName>
        <ecNumber evidence="6 7">4.1.1.20</ecNumber>
    </recommendedName>
</protein>
<evidence type="ECO:0000259" key="10">
    <source>
        <dbReference type="Pfam" id="PF02784"/>
    </source>
</evidence>
<dbReference type="NCBIfam" id="TIGR01048">
    <property type="entry name" value="lysA"/>
    <property type="match status" value="1"/>
</dbReference>
<comment type="function">
    <text evidence="6">Specifically catalyzes the decarboxylation of meso-diaminopimelate (meso-DAP) to L-lysine.</text>
</comment>
<feature type="binding site" evidence="6">
    <location>
        <position position="365"/>
    </location>
    <ligand>
        <name>substrate</name>
    </ligand>
</feature>
<feature type="active site" description="Proton donor" evidence="8">
    <location>
        <position position="392"/>
    </location>
</feature>
<feature type="binding site" evidence="6">
    <location>
        <begin position="317"/>
        <end position="320"/>
    </location>
    <ligand>
        <name>pyridoxal 5'-phosphate</name>
        <dbReference type="ChEBI" id="CHEBI:597326"/>
    </ligand>
</feature>
<dbReference type="FunFam" id="3.20.20.10:FF:000003">
    <property type="entry name" value="Diaminopimelate decarboxylase"/>
    <property type="match status" value="1"/>
</dbReference>
<dbReference type="InterPro" id="IPR022653">
    <property type="entry name" value="De-COase2_pyr-phos_BS"/>
</dbReference>
<dbReference type="InterPro" id="IPR002986">
    <property type="entry name" value="DAP_deCOOHase_LysA"/>
</dbReference>
<gene>
    <name evidence="6 11" type="primary">lysA</name>
    <name evidence="11" type="ORF">GFD30_05030</name>
</gene>
<comment type="similarity">
    <text evidence="6">Belongs to the Orn/Lys/Arg decarboxylase class-II family. LysA subfamily.</text>
</comment>
<keyword evidence="6" id="KW-0028">Amino-acid biosynthesis</keyword>
<dbReference type="SUPFAM" id="SSF51419">
    <property type="entry name" value="PLP-binding barrel"/>
    <property type="match status" value="1"/>
</dbReference>
<evidence type="ECO:0000256" key="5">
    <source>
        <dbReference type="ARBA" id="ARBA00023239"/>
    </source>
</evidence>
<evidence type="ECO:0000256" key="9">
    <source>
        <dbReference type="RuleBase" id="RU003738"/>
    </source>
</evidence>
<dbReference type="AlphaFoldDB" id="A0A6L5G5N0"/>
<proteinExistence type="inferred from homology"/>
<dbReference type="SUPFAM" id="SSF50621">
    <property type="entry name" value="Alanine racemase C-terminal domain-like"/>
    <property type="match status" value="1"/>
</dbReference>
<feature type="binding site" evidence="6">
    <location>
        <position position="393"/>
    </location>
    <ligand>
        <name>substrate</name>
    </ligand>
</feature>
<evidence type="ECO:0000313" key="12">
    <source>
        <dbReference type="Proteomes" id="UP000477750"/>
    </source>
</evidence>
<comment type="cofactor">
    <cofactor evidence="1 6 8 9">
        <name>pyridoxal 5'-phosphate</name>
        <dbReference type="ChEBI" id="CHEBI:597326"/>
    </cofactor>
</comment>
<feature type="binding site" evidence="6">
    <location>
        <position position="361"/>
    </location>
    <ligand>
        <name>substrate</name>
    </ligand>
</feature>
<accession>A0A6L5G5N0</accession>
<comment type="caution">
    <text evidence="11">The sequence shown here is derived from an EMBL/GenBank/DDBJ whole genome shotgun (WGS) entry which is preliminary data.</text>
</comment>
<dbReference type="PROSITE" id="PS00879">
    <property type="entry name" value="ODR_DC_2_2"/>
    <property type="match status" value="1"/>
</dbReference>
<keyword evidence="2 6" id="KW-0210">Decarboxylase</keyword>
<keyword evidence="12" id="KW-1185">Reference proteome</keyword>
<dbReference type="HAMAP" id="MF_02120">
    <property type="entry name" value="LysA"/>
    <property type="match status" value="1"/>
</dbReference>
<comment type="catalytic activity">
    <reaction evidence="6 9">
        <text>meso-2,6-diaminopimelate + H(+) = L-lysine + CO2</text>
        <dbReference type="Rhea" id="RHEA:15101"/>
        <dbReference type="ChEBI" id="CHEBI:15378"/>
        <dbReference type="ChEBI" id="CHEBI:16526"/>
        <dbReference type="ChEBI" id="CHEBI:32551"/>
        <dbReference type="ChEBI" id="CHEBI:57791"/>
        <dbReference type="EC" id="4.1.1.20"/>
    </reaction>
</comment>
<evidence type="ECO:0000256" key="2">
    <source>
        <dbReference type="ARBA" id="ARBA00022793"/>
    </source>
</evidence>
<evidence type="ECO:0000313" key="11">
    <source>
        <dbReference type="EMBL" id="MQM24943.1"/>
    </source>
</evidence>
<evidence type="ECO:0000256" key="3">
    <source>
        <dbReference type="ARBA" id="ARBA00022898"/>
    </source>
</evidence>